<dbReference type="Gene3D" id="1.25.10.10">
    <property type="entry name" value="Leucine-rich Repeat Variant"/>
    <property type="match status" value="1"/>
</dbReference>
<dbReference type="Proteomes" id="UP001295684">
    <property type="component" value="Unassembled WGS sequence"/>
</dbReference>
<accession>A0AAD1U3F9</accession>
<comment type="caution">
    <text evidence="1">The sequence shown here is derived from an EMBL/GenBank/DDBJ whole genome shotgun (WGS) entry which is preliminary data.</text>
</comment>
<dbReference type="InterPro" id="IPR011989">
    <property type="entry name" value="ARM-like"/>
</dbReference>
<protein>
    <submittedName>
        <fullName evidence="1">Uncharacterized protein</fullName>
    </submittedName>
</protein>
<evidence type="ECO:0000313" key="1">
    <source>
        <dbReference type="EMBL" id="CAI2361296.1"/>
    </source>
</evidence>
<proteinExistence type="predicted"/>
<dbReference type="SUPFAM" id="SSF48371">
    <property type="entry name" value="ARM repeat"/>
    <property type="match status" value="1"/>
</dbReference>
<dbReference type="InterPro" id="IPR016024">
    <property type="entry name" value="ARM-type_fold"/>
</dbReference>
<dbReference type="AlphaFoldDB" id="A0AAD1U3F9"/>
<keyword evidence="2" id="KW-1185">Reference proteome</keyword>
<organism evidence="1 2">
    <name type="scientific">Euplotes crassus</name>
    <dbReference type="NCBI Taxonomy" id="5936"/>
    <lineage>
        <taxon>Eukaryota</taxon>
        <taxon>Sar</taxon>
        <taxon>Alveolata</taxon>
        <taxon>Ciliophora</taxon>
        <taxon>Intramacronucleata</taxon>
        <taxon>Spirotrichea</taxon>
        <taxon>Hypotrichia</taxon>
        <taxon>Euplotida</taxon>
        <taxon>Euplotidae</taxon>
        <taxon>Moneuplotes</taxon>
    </lineage>
</organism>
<dbReference type="EMBL" id="CAMPGE010002493">
    <property type="protein sequence ID" value="CAI2361296.1"/>
    <property type="molecule type" value="Genomic_DNA"/>
</dbReference>
<name>A0AAD1U3F9_EUPCR</name>
<sequence>MEDTIGQTRIKNFIKVDSRHPLHKRETYMISLRKKRKVKMFMQRREEMIDSHQTQEEKEFLKSHKIQDNILGFENTFEVLRCLKATNPDDLKDIHLYLTLLSEYVSEFSKDSKEFPQLFEKVGFEEVFGYCVELIDMIDKSEHIDQFYDIFDKILDFSTTLCEESEDFKDQLFYCRDFVPVTCNIYKWLAKFWSDEFVQKEDLGKAEEGLNSLYNKTTRSLVKLQVLFTYLSMDIVRLEILLKDGDYLKIISNLFMVNRNLKSKKVWFYSCSSLIFLCQYVESKINIEEYEDILESIAFELTSQGEMTEMNMQSLEVVLLILKQYKQEADLKEAVSFVKFKINVIMNICYDFYSELAMVYEDCGPFQMNDTQKQITEITLEIMTIFVENDSDSHLEAITSDDVFFGILEATDQCKEKEKLFSFLACVIQRYSWECGNEICSKTFTTQPHRAPIALIIGNGIIKDNYNKVLESSTEMEKTEFIRLLKELFIYANQVENIDRALIDIGFFSSCTNKEANLQYAPRSEEPIKCIFSDLIPIIESRKAPKLLISSLHLLHSLLCFGQRRTKDGEENPLAVDFTEKGGTDALENLLEDPNQGIAKICEEILYLYFRSK</sequence>
<reference evidence="1" key="1">
    <citation type="submission" date="2023-07" db="EMBL/GenBank/DDBJ databases">
        <authorList>
            <consortium name="AG Swart"/>
            <person name="Singh M."/>
            <person name="Singh A."/>
            <person name="Seah K."/>
            <person name="Emmerich C."/>
        </authorList>
    </citation>
    <scope>NUCLEOTIDE SEQUENCE</scope>
    <source>
        <strain evidence="1">DP1</strain>
    </source>
</reference>
<gene>
    <name evidence="1" type="ORF">ECRASSUSDP1_LOCUS2607</name>
</gene>
<evidence type="ECO:0000313" key="2">
    <source>
        <dbReference type="Proteomes" id="UP001295684"/>
    </source>
</evidence>